<dbReference type="Pfam" id="PF11225">
    <property type="entry name" value="DUF3024"/>
    <property type="match status" value="1"/>
</dbReference>
<accession>A0ABS2HG39</accession>
<organism evidence="1 2">
    <name type="scientific">Vibrio ulleungensis</name>
    <dbReference type="NCBI Taxonomy" id="2807619"/>
    <lineage>
        <taxon>Bacteria</taxon>
        <taxon>Pseudomonadati</taxon>
        <taxon>Pseudomonadota</taxon>
        <taxon>Gammaproteobacteria</taxon>
        <taxon>Vibrionales</taxon>
        <taxon>Vibrionaceae</taxon>
        <taxon>Vibrio</taxon>
    </lineage>
</organism>
<dbReference type="Proteomes" id="UP000809621">
    <property type="component" value="Unassembled WGS sequence"/>
</dbReference>
<evidence type="ECO:0008006" key="3">
    <source>
        <dbReference type="Google" id="ProtNLM"/>
    </source>
</evidence>
<name>A0ABS2HG39_9VIBR</name>
<dbReference type="InterPro" id="IPR021388">
    <property type="entry name" value="DUF3024"/>
</dbReference>
<dbReference type="RefSeq" id="WP_084882932.1">
    <property type="nucleotide sequence ID" value="NZ_JAFEUM010000001.1"/>
</dbReference>
<protein>
    <recommendedName>
        <fullName evidence="3">DUF3024 domain-containing protein</fullName>
    </recommendedName>
</protein>
<comment type="caution">
    <text evidence="1">The sequence shown here is derived from an EMBL/GenBank/DDBJ whole genome shotgun (WGS) entry which is preliminary data.</text>
</comment>
<evidence type="ECO:0000313" key="1">
    <source>
        <dbReference type="EMBL" id="MBM7035631.1"/>
    </source>
</evidence>
<gene>
    <name evidence="1" type="ORF">JQC93_04355</name>
</gene>
<evidence type="ECO:0000313" key="2">
    <source>
        <dbReference type="Proteomes" id="UP000809621"/>
    </source>
</evidence>
<sequence length="111" mass="13006">MLTQWEQHQLANLAKDVCDYRNRNIAAELEKVAYHVEDNGVLFKRLVMRVDSNHVENTESILRVEKVTQGWVILVPDPTSTQQWSNLEQGSLPLYQLFEAIKLDRNHQFWG</sequence>
<proteinExistence type="predicted"/>
<dbReference type="EMBL" id="JAFEUM010000001">
    <property type="protein sequence ID" value="MBM7035631.1"/>
    <property type="molecule type" value="Genomic_DNA"/>
</dbReference>
<reference evidence="1 2" key="1">
    <citation type="submission" date="2021-02" db="EMBL/GenBank/DDBJ databases">
        <authorList>
            <person name="Park J.-S."/>
        </authorList>
    </citation>
    <scope>NUCLEOTIDE SEQUENCE [LARGE SCALE GENOMIC DNA]</scope>
    <source>
        <strain evidence="1 2">188UL20-2</strain>
    </source>
</reference>
<keyword evidence="2" id="KW-1185">Reference proteome</keyword>